<dbReference type="RefSeq" id="WP_129353025.1">
    <property type="nucleotide sequence ID" value="NZ_CP026538.1"/>
</dbReference>
<evidence type="ECO:0000313" key="3">
    <source>
        <dbReference type="EMBL" id="QAZ67967.1"/>
    </source>
</evidence>
<dbReference type="Pfam" id="PF09976">
    <property type="entry name" value="TPR_21"/>
    <property type="match status" value="1"/>
</dbReference>
<dbReference type="KEGG" id="dcb:C3Y92_12335"/>
<name>A0A4P6HLB0_9BACT</name>
<dbReference type="SUPFAM" id="SSF48452">
    <property type="entry name" value="TPR-like"/>
    <property type="match status" value="1"/>
</dbReference>
<keyword evidence="1" id="KW-0812">Transmembrane</keyword>
<dbReference type="InterPro" id="IPR018704">
    <property type="entry name" value="SecYEG/CpoB_TPR"/>
</dbReference>
<gene>
    <name evidence="3" type="ORF">C3Y92_12335</name>
</gene>
<organism evidence="3 4">
    <name type="scientific">Solidesulfovibrio carbinolicus</name>
    <dbReference type="NCBI Taxonomy" id="296842"/>
    <lineage>
        <taxon>Bacteria</taxon>
        <taxon>Pseudomonadati</taxon>
        <taxon>Thermodesulfobacteriota</taxon>
        <taxon>Desulfovibrionia</taxon>
        <taxon>Desulfovibrionales</taxon>
        <taxon>Desulfovibrionaceae</taxon>
        <taxon>Solidesulfovibrio</taxon>
    </lineage>
</organism>
<evidence type="ECO:0000313" key="4">
    <source>
        <dbReference type="Proteomes" id="UP000293296"/>
    </source>
</evidence>
<dbReference type="EMBL" id="CP026538">
    <property type="protein sequence ID" value="QAZ67967.1"/>
    <property type="molecule type" value="Genomic_DNA"/>
</dbReference>
<evidence type="ECO:0000259" key="2">
    <source>
        <dbReference type="Pfam" id="PF09976"/>
    </source>
</evidence>
<keyword evidence="4" id="KW-1185">Reference proteome</keyword>
<dbReference type="Gene3D" id="1.25.40.10">
    <property type="entry name" value="Tetratricopeptide repeat domain"/>
    <property type="match status" value="1"/>
</dbReference>
<accession>A0A4P6HLB0</accession>
<keyword evidence="1" id="KW-0472">Membrane</keyword>
<protein>
    <recommendedName>
        <fullName evidence="2">Ancillary SecYEG translocon subunit/Cell division coordinator CpoB TPR domain-containing protein</fullName>
    </recommendedName>
</protein>
<dbReference type="OrthoDB" id="5454641at2"/>
<dbReference type="AlphaFoldDB" id="A0A4P6HLB0"/>
<evidence type="ECO:0000256" key="1">
    <source>
        <dbReference type="SAM" id="Phobius"/>
    </source>
</evidence>
<sequence length="221" mass="22497">MTDSPASQHGSAKPSDIPAALRLPVQYWRHSLAAAAIVLVAAGGYALFGVYQKGQVEKAEAALGEIITTKAGADRVAALETLAKSAPEGAKAGIYLELAKTAQGLGDFTKAASAFEAVAKSAPTGMKTIAGLGEAAALSRAGQDAKAVDVLESLAAKAPKIFAMTIDRQLAVTAEAAGQWQKALAAYERMKADGNVQNASFIDARIADLKGKTAGAAKTNG</sequence>
<proteinExistence type="predicted"/>
<dbReference type="InterPro" id="IPR011990">
    <property type="entry name" value="TPR-like_helical_dom_sf"/>
</dbReference>
<keyword evidence="1" id="KW-1133">Transmembrane helix</keyword>
<feature type="transmembrane region" description="Helical" evidence="1">
    <location>
        <begin position="27"/>
        <end position="48"/>
    </location>
</feature>
<feature type="domain" description="Ancillary SecYEG translocon subunit/Cell division coordinator CpoB TPR" evidence="2">
    <location>
        <begin position="26"/>
        <end position="210"/>
    </location>
</feature>
<dbReference type="Proteomes" id="UP000293296">
    <property type="component" value="Chromosome"/>
</dbReference>
<reference evidence="3 4" key="1">
    <citation type="submission" date="2018-02" db="EMBL/GenBank/DDBJ databases">
        <title>Genome sequence of Desulfovibrio carbinolicus DSM 3852.</title>
        <authorList>
            <person name="Wilbanks E."/>
            <person name="Skennerton C.T."/>
            <person name="Orphan V.J."/>
        </authorList>
    </citation>
    <scope>NUCLEOTIDE SEQUENCE [LARGE SCALE GENOMIC DNA]</scope>
    <source>
        <strain evidence="3 4">DSM 3852</strain>
    </source>
</reference>